<reference evidence="1 2" key="1">
    <citation type="submission" date="2020-04" db="EMBL/GenBank/DDBJ databases">
        <title>Ralstonia insidiosa genome sequencing and assembly.</title>
        <authorList>
            <person name="Martins R.C.R."/>
            <person name="Perdigao-Neto L.V."/>
            <person name="Levin A.S.S."/>
            <person name="Costa S.F."/>
        </authorList>
    </citation>
    <scope>NUCLEOTIDE SEQUENCE [LARGE SCALE GENOMIC DNA]</scope>
    <source>
        <strain evidence="1 2">5047</strain>
    </source>
</reference>
<protein>
    <submittedName>
        <fullName evidence="1">Uncharacterized protein</fullName>
    </submittedName>
</protein>
<dbReference type="AlphaFoldDB" id="A0A848NXG3"/>
<organism evidence="1 2">
    <name type="scientific">Ralstonia insidiosa</name>
    <dbReference type="NCBI Taxonomy" id="190721"/>
    <lineage>
        <taxon>Bacteria</taxon>
        <taxon>Pseudomonadati</taxon>
        <taxon>Pseudomonadota</taxon>
        <taxon>Betaproteobacteria</taxon>
        <taxon>Burkholderiales</taxon>
        <taxon>Burkholderiaceae</taxon>
        <taxon>Ralstonia</taxon>
    </lineage>
</organism>
<name>A0A848NXG3_9RALS</name>
<evidence type="ECO:0000313" key="1">
    <source>
        <dbReference type="EMBL" id="NMV37960.1"/>
    </source>
</evidence>
<comment type="caution">
    <text evidence="1">The sequence shown here is derived from an EMBL/GenBank/DDBJ whole genome shotgun (WGS) entry which is preliminary data.</text>
</comment>
<gene>
    <name evidence="1" type="ORF">HGR00_08560</name>
</gene>
<dbReference type="RefSeq" id="WP_167313353.1">
    <property type="nucleotide sequence ID" value="NZ_JABBZM010000006.1"/>
</dbReference>
<evidence type="ECO:0000313" key="2">
    <source>
        <dbReference type="Proteomes" id="UP000575469"/>
    </source>
</evidence>
<sequence>MNFFPLAALAIALSGAAALRNRSRRSESLAALADREPLSDVQIYRQFYATSDLDETEVRTLWNEIVGTLQVPADKLRPSDRFGADIGVWFITSDELDALGDLAARRAAQRGVKIDIASLATVDDYVKAFAARNA</sequence>
<proteinExistence type="predicted"/>
<accession>A0A848NXG3</accession>
<dbReference type="EMBL" id="JABBZM010000006">
    <property type="protein sequence ID" value="NMV37960.1"/>
    <property type="molecule type" value="Genomic_DNA"/>
</dbReference>
<dbReference type="Proteomes" id="UP000575469">
    <property type="component" value="Unassembled WGS sequence"/>
</dbReference>